<gene>
    <name evidence="1" type="ORF">T440DRAFT_473401</name>
</gene>
<reference evidence="1" key="1">
    <citation type="submission" date="2020-01" db="EMBL/GenBank/DDBJ databases">
        <authorList>
            <consortium name="DOE Joint Genome Institute"/>
            <person name="Haridas S."/>
            <person name="Albert R."/>
            <person name="Binder M."/>
            <person name="Bloem J."/>
            <person name="Labutti K."/>
            <person name="Salamov A."/>
            <person name="Andreopoulos B."/>
            <person name="Baker S.E."/>
            <person name="Barry K."/>
            <person name="Bills G."/>
            <person name="Bluhm B.H."/>
            <person name="Cannon C."/>
            <person name="Castanera R."/>
            <person name="Culley D.E."/>
            <person name="Daum C."/>
            <person name="Ezra D."/>
            <person name="Gonzalez J.B."/>
            <person name="Henrissat B."/>
            <person name="Kuo A."/>
            <person name="Liang C."/>
            <person name="Lipzen A."/>
            <person name="Lutzoni F."/>
            <person name="Magnuson J."/>
            <person name="Mondo S."/>
            <person name="Nolan M."/>
            <person name="Ohm R."/>
            <person name="Pangilinan J."/>
            <person name="Park H.-J."/>
            <person name="Ramirez L."/>
            <person name="Alfaro M."/>
            <person name="Sun H."/>
            <person name="Tritt A."/>
            <person name="Yoshinaga Y."/>
            <person name="Zwiers L.-H."/>
            <person name="Turgeon B.G."/>
            <person name="Goodwin S.B."/>
            <person name="Spatafora J.W."/>
            <person name="Crous P.W."/>
            <person name="Grigoriev I.V."/>
        </authorList>
    </citation>
    <scope>NUCLEOTIDE SEQUENCE</scope>
    <source>
        <strain evidence="1">IPT5</strain>
    </source>
</reference>
<organism evidence="1 2">
    <name type="scientific">Plenodomus tracheiphilus IPT5</name>
    <dbReference type="NCBI Taxonomy" id="1408161"/>
    <lineage>
        <taxon>Eukaryota</taxon>
        <taxon>Fungi</taxon>
        <taxon>Dikarya</taxon>
        <taxon>Ascomycota</taxon>
        <taxon>Pezizomycotina</taxon>
        <taxon>Dothideomycetes</taxon>
        <taxon>Pleosporomycetidae</taxon>
        <taxon>Pleosporales</taxon>
        <taxon>Pleosporineae</taxon>
        <taxon>Leptosphaeriaceae</taxon>
        <taxon>Plenodomus</taxon>
    </lineage>
</organism>
<evidence type="ECO:0000313" key="2">
    <source>
        <dbReference type="Proteomes" id="UP000799423"/>
    </source>
</evidence>
<dbReference type="Proteomes" id="UP000799423">
    <property type="component" value="Unassembled WGS sequence"/>
</dbReference>
<sequence>MRYQYLFIPSALLTNAFAQTPTLSLQNNRVEQAGCAPKLHFCSNTAWRNCIAPITSPNRCVSTDRLNDVASIAIELGLCCQFYSDVKCQTLFGDKAWYPGMTEITDTFKAQVGSYMCNNGITSSICPGAGAGNTTASGTPTASPTASQYMV</sequence>
<evidence type="ECO:0000313" key="1">
    <source>
        <dbReference type="EMBL" id="KAF2844406.1"/>
    </source>
</evidence>
<protein>
    <submittedName>
        <fullName evidence="1">Uncharacterized protein</fullName>
    </submittedName>
</protein>
<accession>A0A6A7AMJ7</accession>
<dbReference type="OrthoDB" id="3659633at2759"/>
<dbReference type="EMBL" id="MU006382">
    <property type="protein sequence ID" value="KAF2844406.1"/>
    <property type="molecule type" value="Genomic_DNA"/>
</dbReference>
<proteinExistence type="predicted"/>
<name>A0A6A7AMJ7_9PLEO</name>
<keyword evidence="2" id="KW-1185">Reference proteome</keyword>
<dbReference type="AlphaFoldDB" id="A0A6A7AMJ7"/>